<dbReference type="Proteomes" id="UP000290289">
    <property type="component" value="Chromosome 12"/>
</dbReference>
<keyword evidence="2" id="KW-1185">Reference proteome</keyword>
<dbReference type="AlphaFoldDB" id="A0A498ILN9"/>
<proteinExistence type="predicted"/>
<gene>
    <name evidence="1" type="ORF">DVH24_036712</name>
</gene>
<protein>
    <submittedName>
        <fullName evidence="1">Uncharacterized protein</fullName>
    </submittedName>
</protein>
<dbReference type="EMBL" id="RDQH01000338">
    <property type="protein sequence ID" value="RXH82371.1"/>
    <property type="molecule type" value="Genomic_DNA"/>
</dbReference>
<comment type="caution">
    <text evidence="1">The sequence shown here is derived from an EMBL/GenBank/DDBJ whole genome shotgun (WGS) entry which is preliminary data.</text>
</comment>
<organism evidence="1 2">
    <name type="scientific">Malus domestica</name>
    <name type="common">Apple</name>
    <name type="synonym">Pyrus malus</name>
    <dbReference type="NCBI Taxonomy" id="3750"/>
    <lineage>
        <taxon>Eukaryota</taxon>
        <taxon>Viridiplantae</taxon>
        <taxon>Streptophyta</taxon>
        <taxon>Embryophyta</taxon>
        <taxon>Tracheophyta</taxon>
        <taxon>Spermatophyta</taxon>
        <taxon>Magnoliopsida</taxon>
        <taxon>eudicotyledons</taxon>
        <taxon>Gunneridae</taxon>
        <taxon>Pentapetalae</taxon>
        <taxon>rosids</taxon>
        <taxon>fabids</taxon>
        <taxon>Rosales</taxon>
        <taxon>Rosaceae</taxon>
        <taxon>Amygdaloideae</taxon>
        <taxon>Maleae</taxon>
        <taxon>Malus</taxon>
    </lineage>
</organism>
<evidence type="ECO:0000313" key="1">
    <source>
        <dbReference type="EMBL" id="RXH82371.1"/>
    </source>
</evidence>
<reference evidence="1 2" key="1">
    <citation type="submission" date="2018-10" db="EMBL/GenBank/DDBJ databases">
        <title>A high-quality apple genome assembly.</title>
        <authorList>
            <person name="Hu J."/>
        </authorList>
    </citation>
    <scope>NUCLEOTIDE SEQUENCE [LARGE SCALE GENOMIC DNA]</scope>
    <source>
        <strain evidence="2">cv. HFTH1</strain>
        <tissue evidence="1">Young leaf</tissue>
    </source>
</reference>
<sequence>MCRVTSIPNDHMIVQDTNVLKLTKKNWGSGHVTSDLIPLVAGYRTSIPANGRTGQFGSAASPTPVRNASLNSSILCAYRDPLGAPKYNDRSVSSSGGYVVPSQHPGHFHL</sequence>
<name>A0A498ILN9_MALDO</name>
<evidence type="ECO:0000313" key="2">
    <source>
        <dbReference type="Proteomes" id="UP000290289"/>
    </source>
</evidence>
<accession>A0A498ILN9</accession>